<dbReference type="SUPFAM" id="SSF81301">
    <property type="entry name" value="Nucleotidyltransferase"/>
    <property type="match status" value="1"/>
</dbReference>
<evidence type="ECO:0008006" key="3">
    <source>
        <dbReference type="Google" id="ProtNLM"/>
    </source>
</evidence>
<name>A0A6M4H262_9PROT</name>
<dbReference type="RefSeq" id="WP_171160257.1">
    <property type="nucleotide sequence ID" value="NZ_CP053073.1"/>
</dbReference>
<proteinExistence type="predicted"/>
<dbReference type="PANTHER" id="PTHR34822:SF1">
    <property type="entry name" value="GRPB FAMILY PROTEIN"/>
    <property type="match status" value="1"/>
</dbReference>
<dbReference type="InParanoid" id="A0A6M4H262"/>
<evidence type="ECO:0000313" key="1">
    <source>
        <dbReference type="EMBL" id="QJR13566.1"/>
    </source>
</evidence>
<sequence>MEAPVHIDEYNPAWPALFEAERALIAKTIGPWLAGPIEHIGSTAVPGLAAKPVIDIMAPVVNLTDSQPTLERLRALSYCYFPYRSEVMHWFCKPSPELRTHHLHLVPFQSPLWFERIVFRDLLRNNPDIANEYAQLKRHLAELHRYDRELYTDSKAPFIARVMRDHGVRPAHEVK</sequence>
<dbReference type="AlphaFoldDB" id="A0A6M4H262"/>
<organism evidence="1 2">
    <name type="scientific">Usitatibacter palustris</name>
    <dbReference type="NCBI Taxonomy" id="2732487"/>
    <lineage>
        <taxon>Bacteria</taxon>
        <taxon>Pseudomonadati</taxon>
        <taxon>Pseudomonadota</taxon>
        <taxon>Betaproteobacteria</taxon>
        <taxon>Nitrosomonadales</taxon>
        <taxon>Usitatibacteraceae</taxon>
        <taxon>Usitatibacter</taxon>
    </lineage>
</organism>
<accession>A0A6M4H262</accession>
<dbReference type="Pfam" id="PF04229">
    <property type="entry name" value="GrpB"/>
    <property type="match status" value="1"/>
</dbReference>
<dbReference type="KEGG" id="upl:DSM104440_00350"/>
<keyword evidence="2" id="KW-1185">Reference proteome</keyword>
<dbReference type="Proteomes" id="UP000503096">
    <property type="component" value="Chromosome"/>
</dbReference>
<dbReference type="PANTHER" id="PTHR34822">
    <property type="entry name" value="GRPB DOMAIN PROTEIN (AFU_ORTHOLOGUE AFUA_1G01530)"/>
    <property type="match status" value="1"/>
</dbReference>
<dbReference type="InterPro" id="IPR043519">
    <property type="entry name" value="NT_sf"/>
</dbReference>
<dbReference type="Gene3D" id="3.30.460.10">
    <property type="entry name" value="Beta Polymerase, domain 2"/>
    <property type="match status" value="1"/>
</dbReference>
<dbReference type="InterPro" id="IPR007344">
    <property type="entry name" value="GrpB/CoaE"/>
</dbReference>
<reference evidence="1 2" key="1">
    <citation type="submission" date="2020-04" db="EMBL/GenBank/DDBJ databases">
        <title>Usitatibacter rugosus gen. nov., sp. nov. and Usitatibacter palustris sp. nov., novel members of Usitatibacteraceae fam. nov. within the order Nitrosomonadales isolated from soil.</title>
        <authorList>
            <person name="Huber K.J."/>
            <person name="Neumann-Schaal M."/>
            <person name="Geppert A."/>
            <person name="Luckner M."/>
            <person name="Wanner G."/>
            <person name="Overmann J."/>
        </authorList>
    </citation>
    <scope>NUCLEOTIDE SEQUENCE [LARGE SCALE GENOMIC DNA]</scope>
    <source>
        <strain evidence="1 2">Swamp67</strain>
    </source>
</reference>
<gene>
    <name evidence="1" type="ORF">DSM104440_00350</name>
</gene>
<dbReference type="EMBL" id="CP053073">
    <property type="protein sequence ID" value="QJR13566.1"/>
    <property type="molecule type" value="Genomic_DNA"/>
</dbReference>
<evidence type="ECO:0000313" key="2">
    <source>
        <dbReference type="Proteomes" id="UP000503096"/>
    </source>
</evidence>
<protein>
    <recommendedName>
        <fullName evidence="3">GrpB family protein</fullName>
    </recommendedName>
</protein>